<comment type="caution">
    <text evidence="1">The sequence shown here is derived from an EMBL/GenBank/DDBJ whole genome shotgun (WGS) entry which is preliminary data.</text>
</comment>
<reference evidence="1" key="1">
    <citation type="journal article" date="2021" name="New Phytol.">
        <title>Evolutionary innovations through gain and loss of genes in the ectomycorrhizal Boletales.</title>
        <authorList>
            <person name="Wu G."/>
            <person name="Miyauchi S."/>
            <person name="Morin E."/>
            <person name="Kuo A."/>
            <person name="Drula E."/>
            <person name="Varga T."/>
            <person name="Kohler A."/>
            <person name="Feng B."/>
            <person name="Cao Y."/>
            <person name="Lipzen A."/>
            <person name="Daum C."/>
            <person name="Hundley H."/>
            <person name="Pangilinan J."/>
            <person name="Johnson J."/>
            <person name="Barry K."/>
            <person name="LaButti K."/>
            <person name="Ng V."/>
            <person name="Ahrendt S."/>
            <person name="Min B."/>
            <person name="Choi I.G."/>
            <person name="Park H."/>
            <person name="Plett J.M."/>
            <person name="Magnuson J."/>
            <person name="Spatafora J.W."/>
            <person name="Nagy L.G."/>
            <person name="Henrissat B."/>
            <person name="Grigoriev I.V."/>
            <person name="Yang Z.L."/>
            <person name="Xu J."/>
            <person name="Martin F.M."/>
        </authorList>
    </citation>
    <scope>NUCLEOTIDE SEQUENCE</scope>
    <source>
        <strain evidence="1">KUC20120723A-06</strain>
    </source>
</reference>
<sequence length="515" mass="57526">MANTLDLEWRKQLSVEYSVETSVNVLPPADTDVRLSPEIIAFLRNEGLNPEELLKLPSVCPPPVNDSFPLKNYFISSSHNTYLLSWQILGRASPAAYTHVLSENARCVEIDVWSSSKGPIVTHGHTFSRSVSFQSVCAAIGEAVHDGDWPVLVSLECHVGVSGQDELVDIMKAAWGHKLVQHELEGIDSDAVSPRDLRGRILLLVEYYPHLAGAESPAEDACVISESDNPSEVDISEETELDFEKTNQPHAKIADPLAALGFYTRSMKPSKNWLTEEFPSPPHPPNILINISESSISSLIPHALEHLIENAQQHLRRIYPKGIRLNSSNLDPLKFWRSGSQIACLNWQNFDRGMQINEGMFVGTSGWVLKPAALIGLGQTMSSRLKLVGEIVGISSLPRPNGHRNFSASVHAELFHSAGDQDWRSDRLKCKDVPDTGADIMWNGRFEWVFQADELAFIRLHILRHEEFLKDERLAVFCARVDHLQQGWRFVRLLNMKGKNSGATLLARFVISVVD</sequence>
<accession>A0ACB8BJ54</accession>
<dbReference type="EMBL" id="MU266396">
    <property type="protein sequence ID" value="KAH7925739.1"/>
    <property type="molecule type" value="Genomic_DNA"/>
</dbReference>
<keyword evidence="2" id="KW-1185">Reference proteome</keyword>
<gene>
    <name evidence="1" type="ORF">BV22DRAFT_413288</name>
</gene>
<evidence type="ECO:0000313" key="1">
    <source>
        <dbReference type="EMBL" id="KAH7925739.1"/>
    </source>
</evidence>
<evidence type="ECO:0000313" key="2">
    <source>
        <dbReference type="Proteomes" id="UP000790709"/>
    </source>
</evidence>
<proteinExistence type="predicted"/>
<name>A0ACB8BJ54_9AGAM</name>
<organism evidence="1 2">
    <name type="scientific">Leucogyrophana mollusca</name>
    <dbReference type="NCBI Taxonomy" id="85980"/>
    <lineage>
        <taxon>Eukaryota</taxon>
        <taxon>Fungi</taxon>
        <taxon>Dikarya</taxon>
        <taxon>Basidiomycota</taxon>
        <taxon>Agaricomycotina</taxon>
        <taxon>Agaricomycetes</taxon>
        <taxon>Agaricomycetidae</taxon>
        <taxon>Boletales</taxon>
        <taxon>Boletales incertae sedis</taxon>
        <taxon>Leucogyrophana</taxon>
    </lineage>
</organism>
<protein>
    <submittedName>
        <fullName evidence="1">PLC-like phosphodiesterase</fullName>
    </submittedName>
</protein>
<dbReference type="Proteomes" id="UP000790709">
    <property type="component" value="Unassembled WGS sequence"/>
</dbReference>